<gene>
    <name evidence="9" type="ORF">DFR40_1515</name>
</gene>
<name>A0A495WDC5_9RHOO</name>
<feature type="transmembrane region" description="Helical" evidence="8">
    <location>
        <begin position="196"/>
        <end position="215"/>
    </location>
</feature>
<keyword evidence="6 8" id="KW-1133">Transmembrane helix</keyword>
<dbReference type="OrthoDB" id="9179315at2"/>
<feature type="transmembrane region" description="Helical" evidence="8">
    <location>
        <begin position="294"/>
        <end position="316"/>
    </location>
</feature>
<evidence type="ECO:0000256" key="4">
    <source>
        <dbReference type="ARBA" id="ARBA00022679"/>
    </source>
</evidence>
<dbReference type="GO" id="GO:0016763">
    <property type="term" value="F:pentosyltransferase activity"/>
    <property type="evidence" value="ECO:0007669"/>
    <property type="project" value="TreeGrafter"/>
</dbReference>
<evidence type="ECO:0000256" key="1">
    <source>
        <dbReference type="ARBA" id="ARBA00004651"/>
    </source>
</evidence>
<reference evidence="9 10" key="1">
    <citation type="submission" date="2018-10" db="EMBL/GenBank/DDBJ databases">
        <title>Genomic Encyclopedia of Type Strains, Phase IV (KMG-IV): sequencing the most valuable type-strain genomes for metagenomic binning, comparative biology and taxonomic classification.</title>
        <authorList>
            <person name="Goeker M."/>
        </authorList>
    </citation>
    <scope>NUCLEOTIDE SEQUENCE [LARGE SCALE GENOMIC DNA]</scope>
    <source>
        <strain evidence="9 10">DSM 23841</strain>
    </source>
</reference>
<dbReference type="InterPro" id="IPR050297">
    <property type="entry name" value="LipidA_mod_glycosyltrf_83"/>
</dbReference>
<feature type="transmembrane region" description="Helical" evidence="8">
    <location>
        <begin position="259"/>
        <end position="287"/>
    </location>
</feature>
<feature type="transmembrane region" description="Helical" evidence="8">
    <location>
        <begin position="47"/>
        <end position="67"/>
    </location>
</feature>
<sequence length="480" mass="53315">MTRPNWLNPITTTIVASLVLSLIAWIGSTVNRDGMLYATAAHAYLDGGFAAAKALFSWPFLPVLMAWTSKLSGIDPESAGYLLNALFMAGTCALMVACVQREKPELAWITCLVVLALPGLNEYRNELLREFGCWCFIMLSFWLALKWHERPTWLLAIAAQASLLIAALFRPEALTLYAALTGWQLFASVDQRWRRLIVISLLPLTGGLILVTLYWSGHLGDGRLSGEFSRLSTDRFDAKADIVATALIEYARGNAKQVLFWGSLALIPIKLIEKFGIFLAPLCFYFTFRKHYNLGALGLLFLSAIAVYLLVLAVFVTDLQFLAGRYVGPVLLFSTPFIAIAVHDCGNRWPKLQKPALAAATIMVLANVISTGPGKAYFAEAATWLVNNAPSTSRVYIDSQRTVYHAHWQNTPSLLRPRNDLGAITDAAKSGNFDLMVLERSRKDESITERLRQEYQMTIVARFGTPGKDEVIIFRHTGNK</sequence>
<proteinExistence type="predicted"/>
<feature type="transmembrane region" description="Helical" evidence="8">
    <location>
        <begin position="79"/>
        <end position="99"/>
    </location>
</feature>
<dbReference type="PANTHER" id="PTHR33908">
    <property type="entry name" value="MANNOSYLTRANSFERASE YKCB-RELATED"/>
    <property type="match status" value="1"/>
</dbReference>
<dbReference type="Proteomes" id="UP000270626">
    <property type="component" value="Unassembled WGS sequence"/>
</dbReference>
<dbReference type="GO" id="GO:0009103">
    <property type="term" value="P:lipopolysaccharide biosynthetic process"/>
    <property type="evidence" value="ECO:0007669"/>
    <property type="project" value="UniProtKB-ARBA"/>
</dbReference>
<keyword evidence="7 8" id="KW-0472">Membrane</keyword>
<dbReference type="RefSeq" id="WP_121457852.1">
    <property type="nucleotide sequence ID" value="NZ_RBXP01000013.1"/>
</dbReference>
<evidence type="ECO:0000256" key="3">
    <source>
        <dbReference type="ARBA" id="ARBA00022676"/>
    </source>
</evidence>
<keyword evidence="10" id="KW-1185">Reference proteome</keyword>
<evidence type="ECO:0000256" key="5">
    <source>
        <dbReference type="ARBA" id="ARBA00022692"/>
    </source>
</evidence>
<dbReference type="GO" id="GO:0005886">
    <property type="term" value="C:plasma membrane"/>
    <property type="evidence" value="ECO:0007669"/>
    <property type="project" value="UniProtKB-SubCell"/>
</dbReference>
<evidence type="ECO:0000256" key="8">
    <source>
        <dbReference type="SAM" id="Phobius"/>
    </source>
</evidence>
<dbReference type="AlphaFoldDB" id="A0A495WDC5"/>
<feature type="transmembrane region" description="Helical" evidence="8">
    <location>
        <begin position="322"/>
        <end position="342"/>
    </location>
</feature>
<comment type="subcellular location">
    <subcellularLocation>
        <location evidence="1">Cell membrane</location>
        <topology evidence="1">Multi-pass membrane protein</topology>
    </subcellularLocation>
</comment>
<protein>
    <recommendedName>
        <fullName evidence="11">Dolichyl-phosphate-mannose-protein mannosyltransferase</fullName>
    </recommendedName>
</protein>
<evidence type="ECO:0000313" key="9">
    <source>
        <dbReference type="EMBL" id="RKT59626.1"/>
    </source>
</evidence>
<keyword evidence="3" id="KW-0328">Glycosyltransferase</keyword>
<comment type="caution">
    <text evidence="9">The sequence shown here is derived from an EMBL/GenBank/DDBJ whole genome shotgun (WGS) entry which is preliminary data.</text>
</comment>
<evidence type="ECO:0008006" key="11">
    <source>
        <dbReference type="Google" id="ProtNLM"/>
    </source>
</evidence>
<evidence type="ECO:0000256" key="6">
    <source>
        <dbReference type="ARBA" id="ARBA00022989"/>
    </source>
</evidence>
<evidence type="ECO:0000313" key="10">
    <source>
        <dbReference type="Proteomes" id="UP000270626"/>
    </source>
</evidence>
<evidence type="ECO:0000256" key="7">
    <source>
        <dbReference type="ARBA" id="ARBA00023136"/>
    </source>
</evidence>
<feature type="transmembrane region" description="Helical" evidence="8">
    <location>
        <begin position="6"/>
        <end position="26"/>
    </location>
</feature>
<dbReference type="EMBL" id="RBXP01000013">
    <property type="protein sequence ID" value="RKT59626.1"/>
    <property type="molecule type" value="Genomic_DNA"/>
</dbReference>
<keyword evidence="2" id="KW-1003">Cell membrane</keyword>
<keyword evidence="4" id="KW-0808">Transferase</keyword>
<organism evidence="9 10">
    <name type="scientific">Azonexus fungiphilus</name>
    <dbReference type="NCBI Taxonomy" id="146940"/>
    <lineage>
        <taxon>Bacteria</taxon>
        <taxon>Pseudomonadati</taxon>
        <taxon>Pseudomonadota</taxon>
        <taxon>Betaproteobacteria</taxon>
        <taxon>Rhodocyclales</taxon>
        <taxon>Azonexaceae</taxon>
        <taxon>Azonexus</taxon>
    </lineage>
</organism>
<evidence type="ECO:0000256" key="2">
    <source>
        <dbReference type="ARBA" id="ARBA00022475"/>
    </source>
</evidence>
<dbReference type="PANTHER" id="PTHR33908:SF11">
    <property type="entry name" value="MEMBRANE PROTEIN"/>
    <property type="match status" value="1"/>
</dbReference>
<accession>A0A495WDC5</accession>
<keyword evidence="5 8" id="KW-0812">Transmembrane</keyword>